<sequence>MLAHELRCARVGLLTSLRNINTSPTFQKDGAGLEATRTGYLPVPEILQIGRAQLVLPMVQKYRPTLPRYEAATLSSHCLHISFAHLCIRGRGGTAGKVLTFTRVNRAQLPEGQLPDFRSLESCRTMPLDGVAVENYLLELVTYHSDGSRSLPIKLIVPPSSVRLPAISRPLPTPGARVVGAERIGVRVLISGLAR</sequence>
<evidence type="ECO:0000313" key="2">
    <source>
        <dbReference type="Proteomes" id="UP001159363"/>
    </source>
</evidence>
<comment type="caution">
    <text evidence="1">The sequence shown here is derived from an EMBL/GenBank/DDBJ whole genome shotgun (WGS) entry which is preliminary data.</text>
</comment>
<dbReference type="Proteomes" id="UP001159363">
    <property type="component" value="Chromosome 6"/>
</dbReference>
<reference evidence="1 2" key="1">
    <citation type="submission" date="2023-02" db="EMBL/GenBank/DDBJ databases">
        <title>LHISI_Scaffold_Assembly.</title>
        <authorList>
            <person name="Stuart O.P."/>
            <person name="Cleave R."/>
            <person name="Magrath M.J.L."/>
            <person name="Mikheyev A.S."/>
        </authorList>
    </citation>
    <scope>NUCLEOTIDE SEQUENCE [LARGE SCALE GENOMIC DNA]</scope>
    <source>
        <strain evidence="1">Daus_M_001</strain>
        <tissue evidence="1">Leg muscle</tissue>
    </source>
</reference>
<dbReference type="EMBL" id="JARBHB010000007">
    <property type="protein sequence ID" value="KAJ8879373.1"/>
    <property type="molecule type" value="Genomic_DNA"/>
</dbReference>
<gene>
    <name evidence="1" type="ORF">PR048_019981</name>
</gene>
<organism evidence="1 2">
    <name type="scientific">Dryococelus australis</name>
    <dbReference type="NCBI Taxonomy" id="614101"/>
    <lineage>
        <taxon>Eukaryota</taxon>
        <taxon>Metazoa</taxon>
        <taxon>Ecdysozoa</taxon>
        <taxon>Arthropoda</taxon>
        <taxon>Hexapoda</taxon>
        <taxon>Insecta</taxon>
        <taxon>Pterygota</taxon>
        <taxon>Neoptera</taxon>
        <taxon>Polyneoptera</taxon>
        <taxon>Phasmatodea</taxon>
        <taxon>Verophasmatodea</taxon>
        <taxon>Anareolatae</taxon>
        <taxon>Phasmatidae</taxon>
        <taxon>Eurycanthinae</taxon>
        <taxon>Dryococelus</taxon>
    </lineage>
</organism>
<name>A0ABQ9H514_9NEOP</name>
<keyword evidence="2" id="KW-1185">Reference proteome</keyword>
<protein>
    <submittedName>
        <fullName evidence="1">Uncharacterized protein</fullName>
    </submittedName>
</protein>
<proteinExistence type="predicted"/>
<accession>A0ABQ9H514</accession>
<evidence type="ECO:0000313" key="1">
    <source>
        <dbReference type="EMBL" id="KAJ8879373.1"/>
    </source>
</evidence>